<dbReference type="PIRSF" id="PIRSF002741">
    <property type="entry name" value="MppA"/>
    <property type="match status" value="1"/>
</dbReference>
<dbReference type="Pfam" id="PF00496">
    <property type="entry name" value="SBP_bac_5"/>
    <property type="match status" value="1"/>
</dbReference>
<accession>T2GAI3</accession>
<dbReference type="Gene3D" id="3.40.190.10">
    <property type="entry name" value="Periplasmic binding protein-like II"/>
    <property type="match status" value="1"/>
</dbReference>
<dbReference type="InterPro" id="IPR039424">
    <property type="entry name" value="SBP_5"/>
</dbReference>
<feature type="signal peptide" evidence="4">
    <location>
        <begin position="1"/>
        <end position="20"/>
    </location>
</feature>
<protein>
    <submittedName>
        <fullName evidence="6">Putative peptide ABC transporter substrate-binding protein</fullName>
    </submittedName>
</protein>
<evidence type="ECO:0000256" key="4">
    <source>
        <dbReference type="SAM" id="SignalP"/>
    </source>
</evidence>
<dbReference type="Proteomes" id="UP000016587">
    <property type="component" value="Chromosome"/>
</dbReference>
<evidence type="ECO:0000313" key="7">
    <source>
        <dbReference type="Proteomes" id="UP000016587"/>
    </source>
</evidence>
<feature type="chain" id="PRO_5004588194" evidence="4">
    <location>
        <begin position="21"/>
        <end position="514"/>
    </location>
</feature>
<sequence length="514" mass="57556">MKRLLFVLVFCLLLPAMAHAKTLKLAMDADPESLDPHVQLSGGMLQYSHMVFDPLVRFTKEGGFEPRLAEKWEVIDPLTTRFYLRKGVKFHSGSAFTAKDVAWTLDRLKKSDDFKGLFEPFTVAVAVDDHTVDLKTSKPYALVLAMATYLFPMDSAYYTGTDDQGKPKDAIVKTDHSFANKNASGTGPFKLIKREHGVVLELDRFADYWDKASKGNVSKIIFTPIPENAARVAALLSGGVDWIQPVPPQDYPRLEKEKNIQLVTMPGTRIITFQLNQKRKPELANPKVRLAIDYAIDSVTMVDKLLKGAATPAGQQGPEGMAGFDPTLTPRQDLEKAKALMKEAGYEKGFEATMICTNNRYVNDEKICEATVGMLAKIGIKVALTTYPKAQYWDNFDAQIADIQLIGWHPDTEDSANYSEYLLMCPNKETGYGQYNSGNYCNKALDELLMQAAVETDLAKRSELLRKVERIAYEDGAYVPLHWQNLSWAAKKGVHLEPIVNIMDFPYFGDLVID</sequence>
<evidence type="ECO:0000256" key="3">
    <source>
        <dbReference type="ARBA" id="ARBA00022729"/>
    </source>
</evidence>
<evidence type="ECO:0000256" key="1">
    <source>
        <dbReference type="ARBA" id="ARBA00005695"/>
    </source>
</evidence>
<dbReference type="CDD" id="cd08498">
    <property type="entry name" value="PBP2_NikA_DppA_OppA_like_2"/>
    <property type="match status" value="1"/>
</dbReference>
<reference evidence="6 7" key="1">
    <citation type="journal article" date="2013" name="J. Bacteriol.">
        <title>Roles of HynAB and Ech, the only two hydrogenases found in the model sulfate reducer Desulfovibrio gigas.</title>
        <authorList>
            <person name="Morais-Silva F.O."/>
            <person name="Santos C.I."/>
            <person name="Rodrigues R."/>
            <person name="Pereira I.A."/>
            <person name="Rodrigues-Pousada C."/>
        </authorList>
    </citation>
    <scope>NUCLEOTIDE SEQUENCE [LARGE SCALE GENOMIC DNA]</scope>
    <source>
        <strain evidence="7">ATCC 19364 / DSM 1382 / NCIMB 9332 / VKM B-1759</strain>
    </source>
</reference>
<dbReference type="InterPro" id="IPR000914">
    <property type="entry name" value="SBP_5_dom"/>
</dbReference>
<dbReference type="RefSeq" id="WP_021760106.1">
    <property type="nucleotide sequence ID" value="NC_022444.1"/>
</dbReference>
<keyword evidence="7" id="KW-1185">Reference proteome</keyword>
<gene>
    <name evidence="6" type="ORF">DGI_1459</name>
</gene>
<name>T2GAI3_MEGG1</name>
<dbReference type="PANTHER" id="PTHR30290:SF9">
    <property type="entry name" value="OLIGOPEPTIDE-BINDING PROTEIN APPA"/>
    <property type="match status" value="1"/>
</dbReference>
<proteinExistence type="inferred from homology"/>
<comment type="similarity">
    <text evidence="1">Belongs to the bacterial solute-binding protein 5 family.</text>
</comment>
<reference evidence="7" key="2">
    <citation type="submission" date="2013-07" db="EMBL/GenBank/DDBJ databases">
        <authorList>
            <person name="Morais-Silva F.O."/>
            <person name="Rezende A.M."/>
            <person name="Pimentel C."/>
            <person name="Resende D.M."/>
            <person name="Santos C.I."/>
            <person name="Clemente C."/>
            <person name="de Oliveira L.M."/>
            <person name="da Silva S.M."/>
            <person name="Costa D.A."/>
            <person name="Varela-Raposo A."/>
            <person name="Horacio E.C.A."/>
            <person name="Matos M."/>
            <person name="Flores O."/>
            <person name="Ruiz J.C."/>
            <person name="Rodrigues-Pousada C."/>
        </authorList>
    </citation>
    <scope>NUCLEOTIDE SEQUENCE [LARGE SCALE GENOMIC DNA]</scope>
    <source>
        <strain evidence="7">ATCC 19364 / DSM 1382 / NCIMB 9332 / VKM B-1759</strain>
    </source>
</reference>
<dbReference type="KEGG" id="dgg:DGI_1459"/>
<dbReference type="OrthoDB" id="5469165at2"/>
<dbReference type="InterPro" id="IPR030678">
    <property type="entry name" value="Peptide/Ni-bd"/>
</dbReference>
<dbReference type="eggNOG" id="COG0747">
    <property type="taxonomic scope" value="Bacteria"/>
</dbReference>
<keyword evidence="2" id="KW-0813">Transport</keyword>
<dbReference type="STRING" id="1121448.DGI_1459"/>
<dbReference type="Gene3D" id="3.10.105.10">
    <property type="entry name" value="Dipeptide-binding Protein, Domain 3"/>
    <property type="match status" value="1"/>
</dbReference>
<dbReference type="GO" id="GO:0043190">
    <property type="term" value="C:ATP-binding cassette (ABC) transporter complex"/>
    <property type="evidence" value="ECO:0007669"/>
    <property type="project" value="InterPro"/>
</dbReference>
<feature type="domain" description="Solute-binding protein family 5" evidence="5">
    <location>
        <begin position="64"/>
        <end position="427"/>
    </location>
</feature>
<dbReference type="HOGENOM" id="CLU_017028_7_4_7"/>
<dbReference type="PATRIC" id="fig|1121448.10.peg.1456"/>
<dbReference type="EMBL" id="CP006585">
    <property type="protein sequence ID" value="AGW13303.1"/>
    <property type="molecule type" value="Genomic_DNA"/>
</dbReference>
<dbReference type="GO" id="GO:0030288">
    <property type="term" value="C:outer membrane-bounded periplasmic space"/>
    <property type="evidence" value="ECO:0007669"/>
    <property type="project" value="UniProtKB-ARBA"/>
</dbReference>
<evidence type="ECO:0000259" key="5">
    <source>
        <dbReference type="Pfam" id="PF00496"/>
    </source>
</evidence>
<evidence type="ECO:0000313" key="6">
    <source>
        <dbReference type="EMBL" id="AGW13303.1"/>
    </source>
</evidence>
<dbReference type="SUPFAM" id="SSF53850">
    <property type="entry name" value="Periplasmic binding protein-like II"/>
    <property type="match status" value="1"/>
</dbReference>
<evidence type="ECO:0000256" key="2">
    <source>
        <dbReference type="ARBA" id="ARBA00022448"/>
    </source>
</evidence>
<keyword evidence="3 4" id="KW-0732">Signal</keyword>
<dbReference type="Gene3D" id="3.90.76.10">
    <property type="entry name" value="Dipeptide-binding Protein, Domain 1"/>
    <property type="match status" value="1"/>
</dbReference>
<dbReference type="GO" id="GO:1904680">
    <property type="term" value="F:peptide transmembrane transporter activity"/>
    <property type="evidence" value="ECO:0007669"/>
    <property type="project" value="TreeGrafter"/>
</dbReference>
<dbReference type="AlphaFoldDB" id="T2GAI3"/>
<organism evidence="6 7">
    <name type="scientific">Megalodesulfovibrio gigas (strain ATCC 19364 / DSM 1382 / NCIMB 9332 / VKM B-1759)</name>
    <name type="common">Desulfovibrio gigas</name>
    <dbReference type="NCBI Taxonomy" id="1121448"/>
    <lineage>
        <taxon>Bacteria</taxon>
        <taxon>Pseudomonadati</taxon>
        <taxon>Thermodesulfobacteriota</taxon>
        <taxon>Desulfovibrionia</taxon>
        <taxon>Desulfovibrionales</taxon>
        <taxon>Desulfovibrionaceae</taxon>
        <taxon>Megalodesulfovibrio</taxon>
    </lineage>
</organism>
<dbReference type="GO" id="GO:0015833">
    <property type="term" value="P:peptide transport"/>
    <property type="evidence" value="ECO:0007669"/>
    <property type="project" value="TreeGrafter"/>
</dbReference>
<dbReference type="PANTHER" id="PTHR30290">
    <property type="entry name" value="PERIPLASMIC BINDING COMPONENT OF ABC TRANSPORTER"/>
    <property type="match status" value="1"/>
</dbReference>